<proteinExistence type="inferred from homology"/>
<dbReference type="InterPro" id="IPR052421">
    <property type="entry name" value="PCW_Enzyme_Inhibitor"/>
</dbReference>
<evidence type="ECO:0000259" key="4">
    <source>
        <dbReference type="SMART" id="SM00856"/>
    </source>
</evidence>
<protein>
    <submittedName>
        <fullName evidence="6">Uncharacterized protein LOC104789491</fullName>
    </submittedName>
</protein>
<dbReference type="Gene3D" id="1.20.140.40">
    <property type="entry name" value="Invertase/pectin methylesterase inhibitor family protein"/>
    <property type="match status" value="1"/>
</dbReference>
<evidence type="ECO:0000313" key="5">
    <source>
        <dbReference type="Proteomes" id="UP000694864"/>
    </source>
</evidence>
<reference evidence="5" key="1">
    <citation type="journal article" date="2014" name="Nat. Commun.">
        <title>The emerging biofuel crop Camelina sativa retains a highly undifferentiated hexaploid genome structure.</title>
        <authorList>
            <person name="Kagale S."/>
            <person name="Koh C."/>
            <person name="Nixon J."/>
            <person name="Bollina V."/>
            <person name="Clarke W.E."/>
            <person name="Tuteja R."/>
            <person name="Spillane C."/>
            <person name="Robinson S.J."/>
            <person name="Links M.G."/>
            <person name="Clarke C."/>
            <person name="Higgins E.E."/>
            <person name="Huebert T."/>
            <person name="Sharpe A.G."/>
            <person name="Parkin I.A."/>
        </authorList>
    </citation>
    <scope>NUCLEOTIDE SEQUENCE [LARGE SCALE GENOMIC DNA]</scope>
    <source>
        <strain evidence="5">cv. DH55</strain>
    </source>
</reference>
<dbReference type="NCBIfam" id="TIGR01614">
    <property type="entry name" value="PME_inhib"/>
    <property type="match status" value="1"/>
</dbReference>
<dbReference type="InterPro" id="IPR006501">
    <property type="entry name" value="Pectinesterase_inhib_dom"/>
</dbReference>
<dbReference type="InterPro" id="IPR035513">
    <property type="entry name" value="Invertase/methylesterase_inhib"/>
</dbReference>
<organism evidence="5 6">
    <name type="scientific">Camelina sativa</name>
    <name type="common">False flax</name>
    <name type="synonym">Myagrum sativum</name>
    <dbReference type="NCBI Taxonomy" id="90675"/>
    <lineage>
        <taxon>Eukaryota</taxon>
        <taxon>Viridiplantae</taxon>
        <taxon>Streptophyta</taxon>
        <taxon>Embryophyta</taxon>
        <taxon>Tracheophyta</taxon>
        <taxon>Spermatophyta</taxon>
        <taxon>Magnoliopsida</taxon>
        <taxon>eudicotyledons</taxon>
        <taxon>Gunneridae</taxon>
        <taxon>Pentapetalae</taxon>
        <taxon>rosids</taxon>
        <taxon>malvids</taxon>
        <taxon>Brassicales</taxon>
        <taxon>Brassicaceae</taxon>
        <taxon>Camelineae</taxon>
        <taxon>Camelina</taxon>
    </lineage>
</organism>
<dbReference type="GeneID" id="104789491"/>
<feature type="domain" description="Pectinesterase inhibitor" evidence="4">
    <location>
        <begin position="62"/>
        <end position="201"/>
    </location>
</feature>
<dbReference type="Proteomes" id="UP000694864">
    <property type="component" value="Chromosome 5"/>
</dbReference>
<accession>A0ABM1RPG6</accession>
<evidence type="ECO:0000256" key="3">
    <source>
        <dbReference type="ARBA" id="ARBA00038471"/>
    </source>
</evidence>
<comment type="similarity">
    <text evidence="3">Belongs to the PMEI family.</text>
</comment>
<dbReference type="RefSeq" id="XP_019100904.1">
    <property type="nucleotide sequence ID" value="XM_019245359.1"/>
</dbReference>
<dbReference type="PANTHER" id="PTHR36710:SF2">
    <property type="entry name" value="EMB|CAB66412.1-RELATED"/>
    <property type="match status" value="1"/>
</dbReference>
<gene>
    <name evidence="6" type="primary">LOC104789491</name>
</gene>
<dbReference type="PANTHER" id="PTHR36710">
    <property type="entry name" value="PECTINESTERASE INHIBITOR-LIKE"/>
    <property type="match status" value="1"/>
</dbReference>
<reference evidence="6" key="2">
    <citation type="submission" date="2025-08" db="UniProtKB">
        <authorList>
            <consortium name="RefSeq"/>
        </authorList>
    </citation>
    <scope>IDENTIFICATION</scope>
    <source>
        <tissue evidence="6">Leaf</tissue>
    </source>
</reference>
<keyword evidence="5" id="KW-1185">Reference proteome</keyword>
<evidence type="ECO:0000256" key="2">
    <source>
        <dbReference type="ARBA" id="ARBA00023157"/>
    </source>
</evidence>
<dbReference type="SMART" id="SM00856">
    <property type="entry name" value="PMEI"/>
    <property type="match status" value="1"/>
</dbReference>
<sequence length="208" mass="23574">MAQPMIKLTGKDVPFVWSPECENQYVAFLQRISLTITSLIILHTIPPISTETPITQIYPDAPTMILIDGICVNTVNMYYCEQSIISKLDNPHSEITTVTKIAVFNALYISESTVDLIRDNFLPKAENPLAETQLQTCLATYNNVEKLMEGAYKAMLHNEYSEMRRYQSSVLGVLDNCKSDFDLMVRTNSWVRLMINISIFASRKLPAP</sequence>
<evidence type="ECO:0000256" key="1">
    <source>
        <dbReference type="ARBA" id="ARBA00022729"/>
    </source>
</evidence>
<dbReference type="SUPFAM" id="SSF101148">
    <property type="entry name" value="Plant invertase/pectin methylesterase inhibitor"/>
    <property type="match status" value="1"/>
</dbReference>
<keyword evidence="1" id="KW-0732">Signal</keyword>
<name>A0ABM1RPG6_CAMSA</name>
<evidence type="ECO:0000313" key="6">
    <source>
        <dbReference type="RefSeq" id="XP_019100904.1"/>
    </source>
</evidence>
<keyword evidence="2" id="KW-1015">Disulfide bond</keyword>